<dbReference type="SUPFAM" id="SSF53335">
    <property type="entry name" value="S-adenosyl-L-methionine-dependent methyltransferases"/>
    <property type="match status" value="1"/>
</dbReference>
<dbReference type="GO" id="GO:0032259">
    <property type="term" value="P:methylation"/>
    <property type="evidence" value="ECO:0007669"/>
    <property type="project" value="UniProtKB-KW"/>
</dbReference>
<comment type="caution">
    <text evidence="5">The sequence shown here is derived from an EMBL/GenBank/DDBJ whole genome shotgun (WGS) entry which is preliminary data.</text>
</comment>
<dbReference type="InterPro" id="IPR029063">
    <property type="entry name" value="SAM-dependent_MTases_sf"/>
</dbReference>
<keyword evidence="2" id="KW-0808">Transferase</keyword>
<protein>
    <recommendedName>
        <fullName evidence="4">Methyltransferase type 11 domain-containing protein</fullName>
    </recommendedName>
</protein>
<dbReference type="GO" id="GO:0008757">
    <property type="term" value="F:S-adenosylmethionine-dependent methyltransferase activity"/>
    <property type="evidence" value="ECO:0007669"/>
    <property type="project" value="InterPro"/>
</dbReference>
<accession>A0AA87SXQ3</accession>
<feature type="domain" description="Methyltransferase type 11" evidence="4">
    <location>
        <begin position="2"/>
        <end position="36"/>
    </location>
</feature>
<organism evidence="5 6">
    <name type="scientific">Leptospira mayottensis 200901122</name>
    <dbReference type="NCBI Taxonomy" id="1193010"/>
    <lineage>
        <taxon>Bacteria</taxon>
        <taxon>Pseudomonadati</taxon>
        <taxon>Spirochaetota</taxon>
        <taxon>Spirochaetia</taxon>
        <taxon>Leptospirales</taxon>
        <taxon>Leptospiraceae</taxon>
        <taxon>Leptospira</taxon>
    </lineage>
</organism>
<dbReference type="Proteomes" id="UP000001343">
    <property type="component" value="Unassembled WGS sequence"/>
</dbReference>
<keyword evidence="3" id="KW-0949">S-adenosyl-L-methionine</keyword>
<evidence type="ECO:0000256" key="2">
    <source>
        <dbReference type="ARBA" id="ARBA00022679"/>
    </source>
</evidence>
<dbReference type="InterPro" id="IPR013216">
    <property type="entry name" value="Methyltransf_11"/>
</dbReference>
<evidence type="ECO:0000259" key="4">
    <source>
        <dbReference type="Pfam" id="PF08241"/>
    </source>
</evidence>
<proteinExistence type="predicted"/>
<evidence type="ECO:0000313" key="5">
    <source>
        <dbReference type="EMBL" id="EKS01145.1"/>
    </source>
</evidence>
<gene>
    <name evidence="5" type="ORF">LEP1GSC125_1218</name>
</gene>
<sequence>MCGNGNNIGILRRYFRCEKIIGLDISGRMIQRARDRFG</sequence>
<evidence type="ECO:0000256" key="3">
    <source>
        <dbReference type="ARBA" id="ARBA00022691"/>
    </source>
</evidence>
<dbReference type="PROSITE" id="PS51585">
    <property type="entry name" value="SAM_MT_TPMT"/>
    <property type="match status" value="1"/>
</dbReference>
<reference evidence="5 6" key="1">
    <citation type="journal article" date="2014" name="Int. J. Syst. Evol. Microbiol.">
        <title>Leptospira mayottensis sp. nov., a pathogenic species of the genus Leptospira isolated from humans.</title>
        <authorList>
            <person name="Bourhy P."/>
            <person name="Collet L."/>
            <person name="Brisse S."/>
            <person name="Picardeau M."/>
        </authorList>
    </citation>
    <scope>NUCLEOTIDE SEQUENCE [LARGE SCALE GENOMIC DNA]</scope>
    <source>
        <strain evidence="5 6">200901122</strain>
    </source>
</reference>
<keyword evidence="1" id="KW-0489">Methyltransferase</keyword>
<dbReference type="EMBL" id="AKWM02000022">
    <property type="protein sequence ID" value="EKS01145.1"/>
    <property type="molecule type" value="Genomic_DNA"/>
</dbReference>
<dbReference type="Pfam" id="PF08241">
    <property type="entry name" value="Methyltransf_11"/>
    <property type="match status" value="1"/>
</dbReference>
<evidence type="ECO:0000313" key="6">
    <source>
        <dbReference type="Proteomes" id="UP000001343"/>
    </source>
</evidence>
<dbReference type="AlphaFoldDB" id="A0AA87SXQ3"/>
<dbReference type="InterPro" id="IPR008854">
    <property type="entry name" value="TPMT"/>
</dbReference>
<name>A0AA87SXQ3_9LEPT</name>
<evidence type="ECO:0000256" key="1">
    <source>
        <dbReference type="ARBA" id="ARBA00022603"/>
    </source>
</evidence>
<dbReference type="Gene3D" id="3.40.50.150">
    <property type="entry name" value="Vaccinia Virus protein VP39"/>
    <property type="match status" value="1"/>
</dbReference>